<dbReference type="InterPro" id="IPR011990">
    <property type="entry name" value="TPR-like_helical_dom_sf"/>
</dbReference>
<comment type="caution">
    <text evidence="1">The sequence shown here is derived from an EMBL/GenBank/DDBJ whole genome shotgun (WGS) entry which is preliminary data.</text>
</comment>
<dbReference type="AlphaFoldDB" id="A0A7V4U3J7"/>
<dbReference type="EMBL" id="DRQG01000104">
    <property type="protein sequence ID" value="HGY56214.1"/>
    <property type="molecule type" value="Genomic_DNA"/>
</dbReference>
<dbReference type="Proteomes" id="UP000885779">
    <property type="component" value="Unassembled WGS sequence"/>
</dbReference>
<protein>
    <recommendedName>
        <fullName evidence="2">Tetratricopeptide repeat protein</fullName>
    </recommendedName>
</protein>
<dbReference type="Gene3D" id="1.25.40.10">
    <property type="entry name" value="Tetratricopeptide repeat domain"/>
    <property type="match status" value="1"/>
</dbReference>
<reference evidence="1" key="1">
    <citation type="journal article" date="2020" name="mSystems">
        <title>Genome- and Community-Level Interaction Insights into Carbon Utilization and Element Cycling Functions of Hydrothermarchaeota in Hydrothermal Sediment.</title>
        <authorList>
            <person name="Zhou Z."/>
            <person name="Liu Y."/>
            <person name="Xu W."/>
            <person name="Pan J."/>
            <person name="Luo Z.H."/>
            <person name="Li M."/>
        </authorList>
    </citation>
    <scope>NUCLEOTIDE SEQUENCE [LARGE SCALE GENOMIC DNA]</scope>
    <source>
        <strain evidence="1">HyVt-577</strain>
    </source>
</reference>
<name>A0A7V4U3J7_CALAY</name>
<organism evidence="1">
    <name type="scientific">Caldithrix abyssi</name>
    <dbReference type="NCBI Taxonomy" id="187145"/>
    <lineage>
        <taxon>Bacteria</taxon>
        <taxon>Pseudomonadati</taxon>
        <taxon>Calditrichota</taxon>
        <taxon>Calditrichia</taxon>
        <taxon>Calditrichales</taxon>
        <taxon>Calditrichaceae</taxon>
        <taxon>Caldithrix</taxon>
    </lineage>
</organism>
<dbReference type="InterPro" id="IPR027304">
    <property type="entry name" value="Trigger_fact/SurA_dom_sf"/>
</dbReference>
<sequence>MSSGLSMKKSKFWQKVYDRVIRRLRPRYMGTRPPFPELCLSRLVGVEGNTSIGFDPDIWGLGHRSLSSACPDPSGSKGTDTGFDGLSLRSLSLSKGTVKTALIGFMFLLIACGQQKQADIPADSRLKLANAYTTNGLYQAAVDEYLAYLQNNNPDDTRRANTYYTIANIYFERIKDYEKALEYYFRIKYLYPQSTLQGEVGKRIVSCLERLQRSTDAQRIMQQEAALDKDQAKESRPGAVLAKIGEKEITQGDLDYEIRQLPPYLQEQFKDKKKKLELLKQLIAQELLYDSAKRKGLDKDKEVIEGAFRARKALMTEKMIREELKDEVKIEPADVELYYLAHKDKYAEKDDKSKVIRQKPFEEVSQQAAQDLAMERQQQAYQKLLDRLMKAEDVRIFESRVK</sequence>
<evidence type="ECO:0008006" key="2">
    <source>
        <dbReference type="Google" id="ProtNLM"/>
    </source>
</evidence>
<dbReference type="SUPFAM" id="SSF48452">
    <property type="entry name" value="TPR-like"/>
    <property type="match status" value="1"/>
</dbReference>
<accession>A0A7V4U3J7</accession>
<evidence type="ECO:0000313" key="1">
    <source>
        <dbReference type="EMBL" id="HGY56214.1"/>
    </source>
</evidence>
<dbReference type="SUPFAM" id="SSF109998">
    <property type="entry name" value="Triger factor/SurA peptide-binding domain-like"/>
    <property type="match status" value="1"/>
</dbReference>
<gene>
    <name evidence="1" type="ORF">ENK44_10955</name>
</gene>
<proteinExistence type="predicted"/>
<dbReference type="Gene3D" id="1.10.8.1040">
    <property type="match status" value="1"/>
</dbReference>